<dbReference type="GO" id="GO:0005813">
    <property type="term" value="C:centrosome"/>
    <property type="evidence" value="ECO:0007669"/>
    <property type="project" value="TreeGrafter"/>
</dbReference>
<keyword evidence="3" id="KW-0966">Cell projection</keyword>
<dbReference type="Proteomes" id="UP000291343">
    <property type="component" value="Unassembled WGS sequence"/>
</dbReference>
<protein>
    <recommendedName>
        <fullName evidence="6">Intraflagellar transport 20</fullName>
    </recommendedName>
</protein>
<dbReference type="SMR" id="A0A482WTH9"/>
<proteinExistence type="predicted"/>
<dbReference type="GO" id="GO:0097730">
    <property type="term" value="C:non-motile cilium"/>
    <property type="evidence" value="ECO:0007669"/>
    <property type="project" value="TreeGrafter"/>
</dbReference>
<dbReference type="GO" id="GO:0061512">
    <property type="term" value="P:protein localization to cilium"/>
    <property type="evidence" value="ECO:0007669"/>
    <property type="project" value="TreeGrafter"/>
</dbReference>
<evidence type="ECO:0000256" key="1">
    <source>
        <dbReference type="ARBA" id="ARBA00004138"/>
    </source>
</evidence>
<dbReference type="GO" id="GO:0005737">
    <property type="term" value="C:cytoplasm"/>
    <property type="evidence" value="ECO:0007669"/>
    <property type="project" value="TreeGrafter"/>
</dbReference>
<dbReference type="OrthoDB" id="10254896at2759"/>
<gene>
    <name evidence="4" type="ORF">LSTR_LSTR010707</name>
</gene>
<dbReference type="GO" id="GO:0060271">
    <property type="term" value="P:cilium assembly"/>
    <property type="evidence" value="ECO:0007669"/>
    <property type="project" value="TreeGrafter"/>
</dbReference>
<name>A0A482WTH9_LAOST</name>
<dbReference type="FunCoup" id="A0A482WTH9">
    <property type="interactions" value="44"/>
</dbReference>
<dbReference type="InterPro" id="IPR028172">
    <property type="entry name" value="FT20"/>
</dbReference>
<dbReference type="GO" id="GO:0097546">
    <property type="term" value="C:ciliary base"/>
    <property type="evidence" value="ECO:0007669"/>
    <property type="project" value="TreeGrafter"/>
</dbReference>
<organism evidence="4 5">
    <name type="scientific">Laodelphax striatellus</name>
    <name type="common">Small brown planthopper</name>
    <name type="synonym">Delphax striatella</name>
    <dbReference type="NCBI Taxonomy" id="195883"/>
    <lineage>
        <taxon>Eukaryota</taxon>
        <taxon>Metazoa</taxon>
        <taxon>Ecdysozoa</taxon>
        <taxon>Arthropoda</taxon>
        <taxon>Hexapoda</taxon>
        <taxon>Insecta</taxon>
        <taxon>Pterygota</taxon>
        <taxon>Neoptera</taxon>
        <taxon>Paraneoptera</taxon>
        <taxon>Hemiptera</taxon>
        <taxon>Auchenorrhyncha</taxon>
        <taxon>Fulgoroidea</taxon>
        <taxon>Delphacidae</taxon>
        <taxon>Criomorphinae</taxon>
        <taxon>Laodelphax</taxon>
    </lineage>
</organism>
<dbReference type="InParanoid" id="A0A482WTH9"/>
<dbReference type="PANTHER" id="PTHR31978">
    <property type="entry name" value="INTRAFLAGELLAR TRANSPORT PROTEIN 20 HOMOLOG"/>
    <property type="match status" value="1"/>
</dbReference>
<evidence type="ECO:0000313" key="5">
    <source>
        <dbReference type="Proteomes" id="UP000291343"/>
    </source>
</evidence>
<accession>A0A482WTH9</accession>
<dbReference type="STRING" id="195883.A0A482WTH9"/>
<keyword evidence="5" id="KW-1185">Reference proteome</keyword>
<reference evidence="4 5" key="1">
    <citation type="journal article" date="2017" name="Gigascience">
        <title>Genome sequence of the small brown planthopper, Laodelphax striatellus.</title>
        <authorList>
            <person name="Zhu J."/>
            <person name="Jiang F."/>
            <person name="Wang X."/>
            <person name="Yang P."/>
            <person name="Bao Y."/>
            <person name="Zhao W."/>
            <person name="Wang W."/>
            <person name="Lu H."/>
            <person name="Wang Q."/>
            <person name="Cui N."/>
            <person name="Li J."/>
            <person name="Chen X."/>
            <person name="Luo L."/>
            <person name="Yu J."/>
            <person name="Kang L."/>
            <person name="Cui F."/>
        </authorList>
    </citation>
    <scope>NUCLEOTIDE SEQUENCE [LARGE SCALE GENOMIC DNA]</scope>
    <source>
        <strain evidence="4">Lst14</strain>
    </source>
</reference>
<evidence type="ECO:0008006" key="6">
    <source>
        <dbReference type="Google" id="ProtNLM"/>
    </source>
</evidence>
<comment type="subcellular location">
    <subcellularLocation>
        <location evidence="1">Cell projection</location>
        <location evidence="1">Cilium</location>
    </subcellularLocation>
</comment>
<sequence length="131" mass="15272">MADKLTKSGLYFDELNKIRVLEPEISVKTNELKDECKDFDQNITQFQTIVDGFISMVNTLAQQVEEEKMKAIGVYNLAMSVAKQRDAQKQQYQALIMEKSTELERLRVQHQSLIRTEAEQQDVIDHLLMHR</sequence>
<dbReference type="GO" id="GO:0036064">
    <property type="term" value="C:ciliary basal body"/>
    <property type="evidence" value="ECO:0007669"/>
    <property type="project" value="TreeGrafter"/>
</dbReference>
<dbReference type="PANTHER" id="PTHR31978:SF1">
    <property type="entry name" value="INTRAFLAGELLAR TRANSPORT PROTEIN 20 HOMOLOG"/>
    <property type="match status" value="1"/>
</dbReference>
<dbReference type="AlphaFoldDB" id="A0A482WTH9"/>
<dbReference type="EMBL" id="QKKF02026142">
    <property type="protein sequence ID" value="RZF36596.1"/>
    <property type="molecule type" value="Genomic_DNA"/>
</dbReference>
<dbReference type="Pfam" id="PF14931">
    <property type="entry name" value="IFT20"/>
    <property type="match status" value="1"/>
</dbReference>
<keyword evidence="2" id="KW-0175">Coiled coil</keyword>
<comment type="caution">
    <text evidence="4">The sequence shown here is derived from an EMBL/GenBank/DDBJ whole genome shotgun (WGS) entry which is preliminary data.</text>
</comment>
<evidence type="ECO:0000256" key="3">
    <source>
        <dbReference type="ARBA" id="ARBA00023273"/>
    </source>
</evidence>
<evidence type="ECO:0000313" key="4">
    <source>
        <dbReference type="EMBL" id="RZF36596.1"/>
    </source>
</evidence>
<evidence type="ECO:0000256" key="2">
    <source>
        <dbReference type="ARBA" id="ARBA00023054"/>
    </source>
</evidence>
<dbReference type="GO" id="GO:0030990">
    <property type="term" value="C:intraciliary transport particle"/>
    <property type="evidence" value="ECO:0007669"/>
    <property type="project" value="TreeGrafter"/>
</dbReference>